<feature type="region of interest" description="Disordered" evidence="1">
    <location>
        <begin position="1"/>
        <end position="52"/>
    </location>
</feature>
<evidence type="ECO:0000256" key="1">
    <source>
        <dbReference type="SAM" id="MobiDB-lite"/>
    </source>
</evidence>
<protein>
    <submittedName>
        <fullName evidence="2">Uncharacterized protein</fullName>
    </submittedName>
</protein>
<dbReference type="AlphaFoldDB" id="A0A0B7BFR2"/>
<name>A0A0B7BFR2_9EUPU</name>
<accession>A0A0B7BFR2</accession>
<organism evidence="2">
    <name type="scientific">Arion vulgaris</name>
    <dbReference type="NCBI Taxonomy" id="1028688"/>
    <lineage>
        <taxon>Eukaryota</taxon>
        <taxon>Metazoa</taxon>
        <taxon>Spiralia</taxon>
        <taxon>Lophotrochozoa</taxon>
        <taxon>Mollusca</taxon>
        <taxon>Gastropoda</taxon>
        <taxon>Heterobranchia</taxon>
        <taxon>Euthyneura</taxon>
        <taxon>Panpulmonata</taxon>
        <taxon>Eupulmonata</taxon>
        <taxon>Stylommatophora</taxon>
        <taxon>Helicina</taxon>
        <taxon>Arionoidea</taxon>
        <taxon>Arionidae</taxon>
        <taxon>Arion</taxon>
    </lineage>
</organism>
<reference evidence="2" key="1">
    <citation type="submission" date="2014-12" db="EMBL/GenBank/DDBJ databases">
        <title>Insight into the proteome of Arion vulgaris.</title>
        <authorList>
            <person name="Aradska J."/>
            <person name="Bulat T."/>
            <person name="Smidak R."/>
            <person name="Sarate P."/>
            <person name="Gangsoo J."/>
            <person name="Sialana F."/>
            <person name="Bilban M."/>
            <person name="Lubec G."/>
        </authorList>
    </citation>
    <scope>NUCLEOTIDE SEQUENCE</scope>
    <source>
        <tissue evidence="2">Skin</tissue>
    </source>
</reference>
<proteinExistence type="predicted"/>
<dbReference type="EMBL" id="HACG01044291">
    <property type="protein sequence ID" value="CEK91156.1"/>
    <property type="molecule type" value="Transcribed_RNA"/>
</dbReference>
<evidence type="ECO:0000313" key="2">
    <source>
        <dbReference type="EMBL" id="CEK91156.1"/>
    </source>
</evidence>
<sequence>MQFSGTLKKSSGTPPSSNVLQEKKNLVQGKDIYNESGRGRNKCKASHDNCKQ</sequence>
<gene>
    <name evidence="2" type="primary">ORF181206</name>
</gene>
<feature type="compositionally biased region" description="Polar residues" evidence="1">
    <location>
        <begin position="1"/>
        <end position="20"/>
    </location>
</feature>